<organism evidence="1">
    <name type="scientific">Brassica cretica</name>
    <name type="common">Mustard</name>
    <dbReference type="NCBI Taxonomy" id="69181"/>
    <lineage>
        <taxon>Eukaryota</taxon>
        <taxon>Viridiplantae</taxon>
        <taxon>Streptophyta</taxon>
        <taxon>Embryophyta</taxon>
        <taxon>Tracheophyta</taxon>
        <taxon>Spermatophyta</taxon>
        <taxon>Magnoliopsida</taxon>
        <taxon>eudicotyledons</taxon>
        <taxon>Gunneridae</taxon>
        <taxon>Pentapetalae</taxon>
        <taxon>rosids</taxon>
        <taxon>malvids</taxon>
        <taxon>Brassicales</taxon>
        <taxon>Brassicaceae</taxon>
        <taxon>Brassiceae</taxon>
        <taxon>Brassica</taxon>
    </lineage>
</organism>
<dbReference type="EMBL" id="QGKY02000089">
    <property type="protein sequence ID" value="KAF2612408.1"/>
    <property type="molecule type" value="Genomic_DNA"/>
</dbReference>
<name>A0A8S9M339_BRACR</name>
<gene>
    <name evidence="1" type="ORF">F2Q70_00010859</name>
</gene>
<protein>
    <submittedName>
        <fullName evidence="1">Uncharacterized protein</fullName>
    </submittedName>
</protein>
<comment type="caution">
    <text evidence="1">The sequence shown here is derived from an EMBL/GenBank/DDBJ whole genome shotgun (WGS) entry which is preliminary data.</text>
</comment>
<proteinExistence type="predicted"/>
<reference evidence="1" key="1">
    <citation type="submission" date="2019-12" db="EMBL/GenBank/DDBJ databases">
        <title>Genome sequencing and annotation of Brassica cretica.</title>
        <authorList>
            <person name="Studholme D.J."/>
            <person name="Sarris P.F."/>
        </authorList>
    </citation>
    <scope>NUCLEOTIDE SEQUENCE</scope>
    <source>
        <strain evidence="1">PFS-102/07</strain>
        <tissue evidence="1">Leaf</tissue>
    </source>
</reference>
<evidence type="ECO:0000313" key="1">
    <source>
        <dbReference type="EMBL" id="KAF2612408.1"/>
    </source>
</evidence>
<accession>A0A8S9M339</accession>
<sequence length="113" mass="13108">MEEKVMEDALCEVLKLAQTRSLWVHEEDVGGSQLVETFRSKFASPPSEWLVMEVHTKIPHLILDLRLRQIDSRMSVSIRQLTIDLCLRFILDLIELVSRISLVFLILLLAESY</sequence>
<dbReference type="AlphaFoldDB" id="A0A8S9M339"/>